<dbReference type="OrthoDB" id="5078252at2"/>
<comment type="caution">
    <text evidence="2">The sequence shown here is derived from an EMBL/GenBank/DDBJ whole genome shotgun (WGS) entry which is preliminary data.</text>
</comment>
<dbReference type="InterPro" id="IPR006311">
    <property type="entry name" value="TAT_signal"/>
</dbReference>
<keyword evidence="1" id="KW-0732">Signal</keyword>
<feature type="chain" id="PRO_5022071762" description="Glycosyl hydrolase" evidence="1">
    <location>
        <begin position="31"/>
        <end position="786"/>
    </location>
</feature>
<dbReference type="AlphaFoldDB" id="A0A561BMU4"/>
<organism evidence="2 3">
    <name type="scientific">Kribbella amoyensis</name>
    <dbReference type="NCBI Taxonomy" id="996641"/>
    <lineage>
        <taxon>Bacteria</taxon>
        <taxon>Bacillati</taxon>
        <taxon>Actinomycetota</taxon>
        <taxon>Actinomycetes</taxon>
        <taxon>Propionibacteriales</taxon>
        <taxon>Kribbellaceae</taxon>
        <taxon>Kribbella</taxon>
    </lineage>
</organism>
<evidence type="ECO:0000313" key="3">
    <source>
        <dbReference type="Proteomes" id="UP000318380"/>
    </source>
</evidence>
<evidence type="ECO:0008006" key="4">
    <source>
        <dbReference type="Google" id="ProtNLM"/>
    </source>
</evidence>
<dbReference type="InterPro" id="IPR017853">
    <property type="entry name" value="GH"/>
</dbReference>
<evidence type="ECO:0000313" key="2">
    <source>
        <dbReference type="EMBL" id="TWD80205.1"/>
    </source>
</evidence>
<dbReference type="RefSeq" id="WP_145804016.1">
    <property type="nucleotide sequence ID" value="NZ_VIVK01000001.1"/>
</dbReference>
<dbReference type="PROSITE" id="PS51318">
    <property type="entry name" value="TAT"/>
    <property type="match status" value="1"/>
</dbReference>
<proteinExistence type="predicted"/>
<dbReference type="Proteomes" id="UP000318380">
    <property type="component" value="Unassembled WGS sequence"/>
</dbReference>
<dbReference type="SUPFAM" id="SSF51445">
    <property type="entry name" value="(Trans)glycosidases"/>
    <property type="match status" value="1"/>
</dbReference>
<name>A0A561BMU4_9ACTN</name>
<dbReference type="EMBL" id="VIVK01000001">
    <property type="protein sequence ID" value="TWD80205.1"/>
    <property type="molecule type" value="Genomic_DNA"/>
</dbReference>
<dbReference type="Gene3D" id="3.20.20.80">
    <property type="entry name" value="Glycosidases"/>
    <property type="match status" value="1"/>
</dbReference>
<sequence length="786" mass="84842">MDTPPIRRRVVLGGTVAATVLGGTAGPAYAADVQITDSAGTVTLIAVPDAAGVPGYVKVLDGGGIHRFDLTAFEYAHLVDGVKVVRRTTGITSIVANSPQQFTITYAAQIGEVIGTFSVGLRKARVRWDVTEVPNLRVDSFRFARTVIGSGAVETYDPVALWNRDLNPSTGDPRGGVPFETTNGVGYFSVWSDNRAFVRVPQSTKGFSNGGYLHAVGTAIGSSSGYVESNLVLGVMRSHSAGVIARDGDLGIDLWTDQPFNLWTTGGSKTVNLQVVNAGLAARTVRVDWVVRDWNGNSTTGTTSGTVGARAVWNADFQLVLGGRDVRFVEAVVYDVAAPAVEVAFARTTVGVLSSYTYGDGADSMFGMANFAYLERPSTTAVLDLMKLIGMRWVRTAYRNYNNFGASPGPTVDALDAAGFAHNLQLAGELPWGGGSAAQTWADDMVGRAMYSGAGYYECGNELNLTAADHTPAEYVNDVLLPLREAMTLRSAGFKVMHCGLAGWPEQWVADFGAAGGWGQVDVLAYHPGRGNFVADYDPPEPWSNETRWNFLGTLRKAKAAAVANGNKELWLTEAYAVTRPNRWWTDTYRHAAENVLLQLALAKVYGVRCVNWYTLNDSIQFQPMEAEPGDQEYHYGLLNRDLSLKPSLLAFATVARWLDQSTWLGWAALADPELFGLVFDGPGGKVNILWSRKDGYVLNTDPNRRIPSSTEYYRSPEPWEDLWPTKTSVTLATPAATTSVRELNCLGMDVAVHQATNSQVTVTLDGAPRIFIGLSLPLQTTGGTP</sequence>
<evidence type="ECO:0000256" key="1">
    <source>
        <dbReference type="SAM" id="SignalP"/>
    </source>
</evidence>
<gene>
    <name evidence="2" type="ORF">FB561_1278</name>
</gene>
<protein>
    <recommendedName>
        <fullName evidence="4">Glycosyl hydrolase</fullName>
    </recommendedName>
</protein>
<reference evidence="2 3" key="1">
    <citation type="submission" date="2019-06" db="EMBL/GenBank/DDBJ databases">
        <title>Sequencing the genomes of 1000 actinobacteria strains.</title>
        <authorList>
            <person name="Klenk H.-P."/>
        </authorList>
    </citation>
    <scope>NUCLEOTIDE SEQUENCE [LARGE SCALE GENOMIC DNA]</scope>
    <source>
        <strain evidence="2 3">DSM 24683</strain>
    </source>
</reference>
<feature type="signal peptide" evidence="1">
    <location>
        <begin position="1"/>
        <end position="30"/>
    </location>
</feature>
<accession>A0A561BMU4</accession>
<keyword evidence="3" id="KW-1185">Reference proteome</keyword>